<proteinExistence type="predicted"/>
<organism evidence="1">
    <name type="scientific">Tanacetum cinerariifolium</name>
    <name type="common">Dalmatian daisy</name>
    <name type="synonym">Chrysanthemum cinerariifolium</name>
    <dbReference type="NCBI Taxonomy" id="118510"/>
    <lineage>
        <taxon>Eukaryota</taxon>
        <taxon>Viridiplantae</taxon>
        <taxon>Streptophyta</taxon>
        <taxon>Embryophyta</taxon>
        <taxon>Tracheophyta</taxon>
        <taxon>Spermatophyta</taxon>
        <taxon>Magnoliopsida</taxon>
        <taxon>eudicotyledons</taxon>
        <taxon>Gunneridae</taxon>
        <taxon>Pentapetalae</taxon>
        <taxon>asterids</taxon>
        <taxon>campanulids</taxon>
        <taxon>Asterales</taxon>
        <taxon>Asteraceae</taxon>
        <taxon>Asteroideae</taxon>
        <taxon>Anthemideae</taxon>
        <taxon>Anthemidinae</taxon>
        <taxon>Tanacetum</taxon>
    </lineage>
</organism>
<sequence>MGEEHLDTISAMGSDEVIKSSVESLVPIPSESEGIPEHMCDVPFHDNSPPLDVSKDQFEDFSESNDEFSSTGGIDDDILLTIKDDNLREKLLNVHLLIANIEALKDNPTSSSKSLTKSSSTFSKSFLEETNTFHNSLPEFENFYFDLETNQTNQ</sequence>
<gene>
    <name evidence="1" type="ORF">Tci_861738</name>
</gene>
<protein>
    <recommendedName>
        <fullName evidence="2">Reverse transcriptase domain-containing protein</fullName>
    </recommendedName>
</protein>
<evidence type="ECO:0008006" key="2">
    <source>
        <dbReference type="Google" id="ProtNLM"/>
    </source>
</evidence>
<dbReference type="AlphaFoldDB" id="A0A699RWA8"/>
<evidence type="ECO:0000313" key="1">
    <source>
        <dbReference type="EMBL" id="GFC89768.1"/>
    </source>
</evidence>
<accession>A0A699RWA8</accession>
<reference evidence="1" key="1">
    <citation type="journal article" date="2019" name="Sci. Rep.">
        <title>Draft genome of Tanacetum cinerariifolium, the natural source of mosquito coil.</title>
        <authorList>
            <person name="Yamashiro T."/>
            <person name="Shiraishi A."/>
            <person name="Satake H."/>
            <person name="Nakayama K."/>
        </authorList>
    </citation>
    <scope>NUCLEOTIDE SEQUENCE</scope>
</reference>
<dbReference type="EMBL" id="BKCJ011122669">
    <property type="protein sequence ID" value="GFC89768.1"/>
    <property type="molecule type" value="Genomic_DNA"/>
</dbReference>
<feature type="non-terminal residue" evidence="1">
    <location>
        <position position="154"/>
    </location>
</feature>
<comment type="caution">
    <text evidence="1">The sequence shown here is derived from an EMBL/GenBank/DDBJ whole genome shotgun (WGS) entry which is preliminary data.</text>
</comment>
<name>A0A699RWA8_TANCI</name>